<dbReference type="GO" id="GO:0071007">
    <property type="term" value="C:U2-type catalytic step 2 spliceosome"/>
    <property type="evidence" value="ECO:0007669"/>
    <property type="project" value="TreeGrafter"/>
</dbReference>
<evidence type="ECO:0000256" key="7">
    <source>
        <dbReference type="SAM" id="MobiDB-lite"/>
    </source>
</evidence>
<dbReference type="GO" id="GO:0005682">
    <property type="term" value="C:U5 snRNP"/>
    <property type="evidence" value="ECO:0007669"/>
    <property type="project" value="EnsemblFungi"/>
</dbReference>
<dbReference type="SUPFAM" id="SSF50447">
    <property type="entry name" value="Translation proteins"/>
    <property type="match status" value="1"/>
</dbReference>
<dbReference type="FunFam" id="3.30.70.870:FF:000002">
    <property type="entry name" value="Translation elongation factor 2"/>
    <property type="match status" value="1"/>
</dbReference>
<dbReference type="FunFam" id="3.30.70.240:FF:000022">
    <property type="entry name" value="U5 snRNP-specific protein"/>
    <property type="match status" value="1"/>
</dbReference>
<dbReference type="Gene3D" id="3.40.50.300">
    <property type="entry name" value="P-loop containing nucleotide triphosphate hydrolases"/>
    <property type="match status" value="1"/>
</dbReference>
<dbReference type="InterPro" id="IPR020568">
    <property type="entry name" value="Ribosomal_Su5_D2-typ_SF"/>
</dbReference>
<protein>
    <submittedName>
        <fullName evidence="9">LALA0S11e04104g1_1</fullName>
    </submittedName>
</protein>
<dbReference type="PANTHER" id="PTHR42908">
    <property type="entry name" value="TRANSLATION ELONGATION FACTOR-RELATED"/>
    <property type="match status" value="1"/>
</dbReference>
<dbReference type="AlphaFoldDB" id="A0A0C7N958"/>
<dbReference type="SUPFAM" id="SSF52540">
    <property type="entry name" value="P-loop containing nucleoside triphosphate hydrolases"/>
    <property type="match status" value="1"/>
</dbReference>
<dbReference type="GeneID" id="34687988"/>
<sequence length="944" mass="105502">MDEDLYDEFGNLIGAESDSSLSEEDESHDRSGEAQFAVTHEEADLEEGTSVLVSRDTLATAFSEDVEVLVETEDQQSINKPLVEPAQRPRDDTSIYSKGAKTTPKVTFDYEYLQALLELPERTKNICVMGPLNSGKTSLVDLLVWECHDKLANVSKKIREGWTPLRYLDNTKLEINRGISCKINGFTFLGSDLQDKSVALTMLDTPGHVNFMDEVAIAMCASEACIVVVDVVEGITAVTQQLIGQIQKRGLNMIFVLNKIDRLILELQLPPKDAYLKIVHVVEQIQRCTSLKHSPELGNVIFASAKLGFTFSIKEFVLYHYQNRLGPEKVRGFIDRLWGNIYFHSGQFSEKPNTKNMTTFIEFILVPLYKMFTQTLANEPKEVAEFLKKRFQIDLSPKLRELDPQPLLKAVLSLIFRSQRGLIDSINEFSPSAEEINIINKTNASLTCPSHATLAHVIKVMDYCGETWALARVYQGSISVNDSLRVIDVDASNDEDAPTAKIRAMALLGGRYVVPIQRANEGQIVLVSGVEDLLTKSGTLTTIEDFKFPAIDYINESTFKIILKPLHPRELPLMLEGLNKVNKFYPGMVTSVEETGETAVLGTGELYLDCLMWDLRNNYAKAEILVSSPLVKFAETCVNESFASIPVSAASGKNLTLSVTAQPLVKDLTDDLLNGTLTGRDTENIRKLAKLLREKYGWDSLAARNVWSIQNGNVFVNDTLPDEVDSELLAGAREAICQGFEWAAREGPLAEEAIHGVQFRLLSVVAEEQVNKGQLVSLARKACYVGLLTAEPAVLEPIFEVSIVVRDLLVEILEEIFAKRRDARIYNRVKIPATPLTEIWGQIPVIDSIGFETDLRLATNGQAMCQLHFFKKIWRKVPGDVMNEDAPIPKLKPAPRQSMSRDFIMKTRRRKGLSSDGHVTQDGPSLSRYISPELFQKLKENHLV</sequence>
<gene>
    <name evidence="9" type="ORF">LALA0_S11e04104g</name>
</gene>
<keyword evidence="3" id="KW-0547">Nucleotide-binding</keyword>
<dbReference type="InterPro" id="IPR031950">
    <property type="entry name" value="EFTUD2_N"/>
</dbReference>
<dbReference type="GO" id="GO:0030623">
    <property type="term" value="F:U5 snRNA binding"/>
    <property type="evidence" value="ECO:0007669"/>
    <property type="project" value="EnsemblFungi"/>
</dbReference>
<keyword evidence="4" id="KW-0342">GTP-binding</keyword>
<dbReference type="Pfam" id="PF03764">
    <property type="entry name" value="EFG_IV"/>
    <property type="match status" value="1"/>
</dbReference>
<dbReference type="GO" id="GO:0005829">
    <property type="term" value="C:cytosol"/>
    <property type="evidence" value="ECO:0007669"/>
    <property type="project" value="TreeGrafter"/>
</dbReference>
<dbReference type="InterPro" id="IPR005517">
    <property type="entry name" value="Transl_elong_EFG/EF2_IV"/>
</dbReference>
<dbReference type="GO" id="GO:0000974">
    <property type="term" value="C:Prp19 complex"/>
    <property type="evidence" value="ECO:0007669"/>
    <property type="project" value="EnsemblFungi"/>
</dbReference>
<dbReference type="InterPro" id="IPR000795">
    <property type="entry name" value="T_Tr_GTP-bd_dom"/>
</dbReference>
<dbReference type="OrthoDB" id="364892at2759"/>
<dbReference type="GO" id="GO:0000244">
    <property type="term" value="P:spliceosomal tri-snRNP complex assembly"/>
    <property type="evidence" value="ECO:0007669"/>
    <property type="project" value="EnsemblFungi"/>
</dbReference>
<evidence type="ECO:0000256" key="2">
    <source>
        <dbReference type="ARBA" id="ARBA00022664"/>
    </source>
</evidence>
<dbReference type="CDD" id="cd04167">
    <property type="entry name" value="Snu114p"/>
    <property type="match status" value="1"/>
</dbReference>
<evidence type="ECO:0000256" key="4">
    <source>
        <dbReference type="ARBA" id="ARBA00023134"/>
    </source>
</evidence>
<dbReference type="SUPFAM" id="SSF54980">
    <property type="entry name" value="EF-G C-terminal domain-like"/>
    <property type="match status" value="2"/>
</dbReference>
<dbReference type="InterPro" id="IPR009000">
    <property type="entry name" value="Transl_B-barrel_sf"/>
</dbReference>
<organism evidence="9 10">
    <name type="scientific">Lachancea lanzarotensis</name>
    <dbReference type="NCBI Taxonomy" id="1245769"/>
    <lineage>
        <taxon>Eukaryota</taxon>
        <taxon>Fungi</taxon>
        <taxon>Dikarya</taxon>
        <taxon>Ascomycota</taxon>
        <taxon>Saccharomycotina</taxon>
        <taxon>Saccharomycetes</taxon>
        <taxon>Saccharomycetales</taxon>
        <taxon>Saccharomycetaceae</taxon>
        <taxon>Lachancea</taxon>
    </lineage>
</organism>
<feature type="region of interest" description="Disordered" evidence="7">
    <location>
        <begin position="1"/>
        <end position="34"/>
    </location>
</feature>
<keyword evidence="2" id="KW-0507">mRNA processing</keyword>
<evidence type="ECO:0000313" key="9">
    <source>
        <dbReference type="EMBL" id="CEP64438.1"/>
    </source>
</evidence>
<dbReference type="InterPro" id="IPR014721">
    <property type="entry name" value="Ribsml_uS5_D2-typ_fold_subgr"/>
</dbReference>
<dbReference type="Pfam" id="PF16004">
    <property type="entry name" value="EFTUD2"/>
    <property type="match status" value="1"/>
</dbReference>
<dbReference type="Pfam" id="PF00009">
    <property type="entry name" value="GTP_EFTU"/>
    <property type="match status" value="1"/>
</dbReference>
<dbReference type="GO" id="GO:0005525">
    <property type="term" value="F:GTP binding"/>
    <property type="evidence" value="ECO:0007669"/>
    <property type="project" value="UniProtKB-KW"/>
</dbReference>
<dbReference type="Gene3D" id="2.40.30.10">
    <property type="entry name" value="Translation factors"/>
    <property type="match status" value="1"/>
</dbReference>
<reference evidence="9 10" key="1">
    <citation type="submission" date="2014-12" db="EMBL/GenBank/DDBJ databases">
        <authorList>
            <person name="Neuveglise Cecile"/>
        </authorList>
    </citation>
    <scope>NUCLEOTIDE SEQUENCE [LARGE SCALE GENOMIC DNA]</scope>
    <source>
        <strain evidence="9 10">CBS 12615</strain>
    </source>
</reference>
<dbReference type="SMART" id="SM00889">
    <property type="entry name" value="EFG_IV"/>
    <property type="match status" value="1"/>
</dbReference>
<dbReference type="PROSITE" id="PS51722">
    <property type="entry name" value="G_TR_2"/>
    <property type="match status" value="1"/>
</dbReference>
<dbReference type="SMART" id="SM00838">
    <property type="entry name" value="EFG_C"/>
    <property type="match status" value="1"/>
</dbReference>
<dbReference type="InterPro" id="IPR035647">
    <property type="entry name" value="EFG_III/V"/>
</dbReference>
<evidence type="ECO:0000256" key="1">
    <source>
        <dbReference type="ARBA" id="ARBA00004123"/>
    </source>
</evidence>
<dbReference type="Gene3D" id="3.30.230.10">
    <property type="match status" value="1"/>
</dbReference>
<dbReference type="GO" id="GO:0046540">
    <property type="term" value="C:U4/U6 x U5 tri-snRNP complex"/>
    <property type="evidence" value="ECO:0007669"/>
    <property type="project" value="EnsemblFungi"/>
</dbReference>
<evidence type="ECO:0000256" key="3">
    <source>
        <dbReference type="ARBA" id="ARBA00022741"/>
    </source>
</evidence>
<keyword evidence="10" id="KW-1185">Reference proteome</keyword>
<dbReference type="STRING" id="1245769.A0A0C7N958"/>
<dbReference type="GO" id="GO:0000388">
    <property type="term" value="P:spliceosome conformational change to release U4 (or U4atac) and U1 (or U11)"/>
    <property type="evidence" value="ECO:0007669"/>
    <property type="project" value="EnsemblFungi"/>
</dbReference>
<evidence type="ECO:0000259" key="8">
    <source>
        <dbReference type="PROSITE" id="PS51722"/>
    </source>
</evidence>
<dbReference type="SUPFAM" id="SSF54211">
    <property type="entry name" value="Ribosomal protein S5 domain 2-like"/>
    <property type="match status" value="1"/>
</dbReference>
<name>A0A0C7N958_9SACH</name>
<proteinExistence type="predicted"/>
<dbReference type="InterPro" id="IPR000640">
    <property type="entry name" value="EFG_V-like"/>
</dbReference>
<dbReference type="Pfam" id="PF00679">
    <property type="entry name" value="EFG_C"/>
    <property type="match status" value="1"/>
</dbReference>
<evidence type="ECO:0000256" key="5">
    <source>
        <dbReference type="ARBA" id="ARBA00023187"/>
    </source>
</evidence>
<dbReference type="InterPro" id="IPR027417">
    <property type="entry name" value="P-loop_NTPase"/>
</dbReference>
<dbReference type="CDD" id="cd01683">
    <property type="entry name" value="EF2_IV_snRNP"/>
    <property type="match status" value="1"/>
</dbReference>
<dbReference type="GO" id="GO:0000349">
    <property type="term" value="P:generation of catalytic spliceosome for first transesterification step"/>
    <property type="evidence" value="ECO:0007669"/>
    <property type="project" value="EnsemblFungi"/>
</dbReference>
<dbReference type="GO" id="GO:0003924">
    <property type="term" value="F:GTPase activity"/>
    <property type="evidence" value="ECO:0007669"/>
    <property type="project" value="EnsemblFungi"/>
</dbReference>
<comment type="subcellular location">
    <subcellularLocation>
        <location evidence="1">Nucleus</location>
    </subcellularLocation>
</comment>
<dbReference type="Gene3D" id="3.30.70.240">
    <property type="match status" value="1"/>
</dbReference>
<dbReference type="InterPro" id="IPR044121">
    <property type="entry name" value="Snu114_GTP-bd"/>
</dbReference>
<dbReference type="Proteomes" id="UP000054304">
    <property type="component" value="Unassembled WGS sequence"/>
</dbReference>
<dbReference type="EMBL" id="LN736370">
    <property type="protein sequence ID" value="CEP64438.1"/>
    <property type="molecule type" value="Genomic_DNA"/>
</dbReference>
<dbReference type="PANTHER" id="PTHR42908:SF6">
    <property type="entry name" value="116 KDA U5 SMALL NUCLEAR RIBONUCLEOPROTEIN COMPONENT"/>
    <property type="match status" value="1"/>
</dbReference>
<dbReference type="Gene3D" id="3.90.1430.10">
    <property type="entry name" value="Yeast translation eEF2 (G' domain)"/>
    <property type="match status" value="1"/>
</dbReference>
<evidence type="ECO:0000313" key="10">
    <source>
        <dbReference type="Proteomes" id="UP000054304"/>
    </source>
</evidence>
<dbReference type="RefSeq" id="XP_022630645.1">
    <property type="nucleotide sequence ID" value="XM_022775278.1"/>
</dbReference>
<feature type="domain" description="Tr-type G" evidence="8">
    <location>
        <begin position="121"/>
        <end position="381"/>
    </location>
</feature>
<evidence type="ECO:0000256" key="6">
    <source>
        <dbReference type="ARBA" id="ARBA00023242"/>
    </source>
</evidence>
<accession>A0A0C7N958</accession>
<dbReference type="HOGENOM" id="CLU_002794_11_2_1"/>
<dbReference type="Gene3D" id="3.30.70.870">
    <property type="entry name" value="Elongation Factor G (Translational Gtpase), domain 3"/>
    <property type="match status" value="1"/>
</dbReference>
<keyword evidence="5" id="KW-0508">mRNA splicing</keyword>
<keyword evidence="6" id="KW-0539">Nucleus</keyword>